<dbReference type="PANTHER" id="PTHR43133:SF8">
    <property type="entry name" value="RNA POLYMERASE SIGMA FACTOR HI_1459-RELATED"/>
    <property type="match status" value="1"/>
</dbReference>
<dbReference type="InterPro" id="IPR014284">
    <property type="entry name" value="RNA_pol_sigma-70_dom"/>
</dbReference>
<organism evidence="8 9">
    <name type="scientific">Breznakia pachnodae</name>
    <dbReference type="NCBI Taxonomy" id="265178"/>
    <lineage>
        <taxon>Bacteria</taxon>
        <taxon>Bacillati</taxon>
        <taxon>Bacillota</taxon>
        <taxon>Erysipelotrichia</taxon>
        <taxon>Erysipelotrichales</taxon>
        <taxon>Erysipelotrichaceae</taxon>
        <taxon>Breznakia</taxon>
    </lineage>
</organism>
<dbReference type="InterPro" id="IPR013249">
    <property type="entry name" value="RNA_pol_sigma70_r4_t2"/>
</dbReference>
<dbReference type="Proteomes" id="UP001230220">
    <property type="component" value="Unassembled WGS sequence"/>
</dbReference>
<evidence type="ECO:0000256" key="1">
    <source>
        <dbReference type="ARBA" id="ARBA00010641"/>
    </source>
</evidence>
<protein>
    <submittedName>
        <fullName evidence="8">RNA polymerase sigma factor (Sigma-70 family)</fullName>
    </submittedName>
</protein>
<comment type="caution">
    <text evidence="8">The sequence shown here is derived from an EMBL/GenBank/DDBJ whole genome shotgun (WGS) entry which is preliminary data.</text>
</comment>
<evidence type="ECO:0000256" key="5">
    <source>
        <dbReference type="ARBA" id="ARBA00023163"/>
    </source>
</evidence>
<dbReference type="RefSeq" id="WP_307411665.1">
    <property type="nucleotide sequence ID" value="NZ_JAUSUR010000009.1"/>
</dbReference>
<dbReference type="Pfam" id="PF04542">
    <property type="entry name" value="Sigma70_r2"/>
    <property type="match status" value="1"/>
</dbReference>
<evidence type="ECO:0000313" key="9">
    <source>
        <dbReference type="Proteomes" id="UP001230220"/>
    </source>
</evidence>
<name>A0ABU0E878_9FIRM</name>
<dbReference type="SUPFAM" id="SSF88659">
    <property type="entry name" value="Sigma3 and sigma4 domains of RNA polymerase sigma factors"/>
    <property type="match status" value="1"/>
</dbReference>
<evidence type="ECO:0000256" key="4">
    <source>
        <dbReference type="ARBA" id="ARBA00023125"/>
    </source>
</evidence>
<dbReference type="EMBL" id="JAUSUR010000009">
    <property type="protein sequence ID" value="MDQ0363099.1"/>
    <property type="molecule type" value="Genomic_DNA"/>
</dbReference>
<dbReference type="InterPro" id="IPR013325">
    <property type="entry name" value="RNA_pol_sigma_r2"/>
</dbReference>
<reference evidence="8 9" key="1">
    <citation type="submission" date="2023-07" db="EMBL/GenBank/DDBJ databases">
        <title>Genomic Encyclopedia of Type Strains, Phase IV (KMG-IV): sequencing the most valuable type-strain genomes for metagenomic binning, comparative biology and taxonomic classification.</title>
        <authorList>
            <person name="Goeker M."/>
        </authorList>
    </citation>
    <scope>NUCLEOTIDE SEQUENCE [LARGE SCALE GENOMIC DNA]</scope>
    <source>
        <strain evidence="8 9">DSM 16784</strain>
    </source>
</reference>
<dbReference type="InterPro" id="IPR013324">
    <property type="entry name" value="RNA_pol_sigma_r3/r4-like"/>
</dbReference>
<dbReference type="NCBIfam" id="TIGR02937">
    <property type="entry name" value="sigma70-ECF"/>
    <property type="match status" value="1"/>
</dbReference>
<comment type="similarity">
    <text evidence="1">Belongs to the sigma-70 factor family. ECF subfamily.</text>
</comment>
<sequence length="432" mass="49106">MSKKTKYLVSTQTVVRAIEGDTEAFNELYKAYFNMIRFITSQFARNESEAIDLTQDIFVKILNNIKSLDQPRAIHNWILRITYNHCFNYNNRSKTNTVDFGVENSIENIADSKSKKISEQIEDERIVSIVRQSLETMDTTLQSVGMMRYLDEMDLNEIASILEIPKGTVKSRLSRVRKILQEDLEEHGVSPATYRVVVSPVVLCGIYQIMYQQSIDKSYDRSIVYVVLASLFQFNMKQIAVVLGTLSLIVGGIFVSTQTGDTNIEEVTPIQIEKPSKAVVDDAKIMSINYNQNWTNEAILIEVETSNDNYDHILINDNETMYISANGEYTVSLQKNGEVIDQKTIVIENIDIHSPDGYSERSGNQYILYLNDDLSQVDSTSILYYKNGALSTAYIVDDYNKTITITSEKGDTELLYVSDNAGNVLQIDIYKE</sequence>
<dbReference type="SUPFAM" id="SSF88946">
    <property type="entry name" value="Sigma2 domain of RNA polymerase sigma factors"/>
    <property type="match status" value="1"/>
</dbReference>
<keyword evidence="5" id="KW-0804">Transcription</keyword>
<keyword evidence="4" id="KW-0238">DNA-binding</keyword>
<gene>
    <name evidence="8" type="ORF">J2S15_003860</name>
</gene>
<keyword evidence="2" id="KW-0805">Transcription regulation</keyword>
<evidence type="ECO:0000259" key="6">
    <source>
        <dbReference type="Pfam" id="PF04542"/>
    </source>
</evidence>
<feature type="domain" description="RNA polymerase sigma factor 70 region 4 type 2" evidence="7">
    <location>
        <begin position="131"/>
        <end position="179"/>
    </location>
</feature>
<proteinExistence type="inferred from homology"/>
<dbReference type="PANTHER" id="PTHR43133">
    <property type="entry name" value="RNA POLYMERASE ECF-TYPE SIGMA FACTO"/>
    <property type="match status" value="1"/>
</dbReference>
<dbReference type="CDD" id="cd06171">
    <property type="entry name" value="Sigma70_r4"/>
    <property type="match status" value="1"/>
</dbReference>
<dbReference type="Gene3D" id="1.10.1740.10">
    <property type="match status" value="1"/>
</dbReference>
<accession>A0ABU0E878</accession>
<feature type="domain" description="RNA polymerase sigma-70 region 2" evidence="6">
    <location>
        <begin position="28"/>
        <end position="89"/>
    </location>
</feature>
<evidence type="ECO:0000256" key="2">
    <source>
        <dbReference type="ARBA" id="ARBA00023015"/>
    </source>
</evidence>
<evidence type="ECO:0000259" key="7">
    <source>
        <dbReference type="Pfam" id="PF08281"/>
    </source>
</evidence>
<dbReference type="Gene3D" id="1.10.10.10">
    <property type="entry name" value="Winged helix-like DNA-binding domain superfamily/Winged helix DNA-binding domain"/>
    <property type="match status" value="1"/>
</dbReference>
<keyword evidence="3" id="KW-0731">Sigma factor</keyword>
<dbReference type="InterPro" id="IPR036388">
    <property type="entry name" value="WH-like_DNA-bd_sf"/>
</dbReference>
<evidence type="ECO:0000313" key="8">
    <source>
        <dbReference type="EMBL" id="MDQ0363099.1"/>
    </source>
</evidence>
<dbReference type="Pfam" id="PF08281">
    <property type="entry name" value="Sigma70_r4_2"/>
    <property type="match status" value="1"/>
</dbReference>
<evidence type="ECO:0000256" key="3">
    <source>
        <dbReference type="ARBA" id="ARBA00023082"/>
    </source>
</evidence>
<dbReference type="InterPro" id="IPR039425">
    <property type="entry name" value="RNA_pol_sigma-70-like"/>
</dbReference>
<keyword evidence="9" id="KW-1185">Reference proteome</keyword>
<dbReference type="InterPro" id="IPR007627">
    <property type="entry name" value="RNA_pol_sigma70_r2"/>
</dbReference>